<dbReference type="InterPro" id="IPR050138">
    <property type="entry name" value="DHOase/Allantoinase_Hydrolase"/>
</dbReference>
<dbReference type="SUPFAM" id="SSF51556">
    <property type="entry name" value="Metallo-dependent hydrolases"/>
    <property type="match status" value="1"/>
</dbReference>
<dbReference type="Gene3D" id="3.20.20.140">
    <property type="entry name" value="Metal-dependent hydrolases"/>
    <property type="match status" value="1"/>
</dbReference>
<reference evidence="3 4" key="1">
    <citation type="submission" date="2020-11" db="EMBL/GenBank/DDBJ databases">
        <title>P. mediterranea TC4 genome.</title>
        <authorList>
            <person name="Molmeret M."/>
        </authorList>
    </citation>
    <scope>NUCLEOTIDE SEQUENCE [LARGE SCALE GENOMIC DNA]</scope>
    <source>
        <strain evidence="3 4">TC4</strain>
    </source>
</reference>
<dbReference type="InterPro" id="IPR032466">
    <property type="entry name" value="Metal_Hydrolase"/>
</dbReference>
<dbReference type="PANTHER" id="PTHR43668">
    <property type="entry name" value="ALLANTOINASE"/>
    <property type="match status" value="1"/>
</dbReference>
<dbReference type="Gene3D" id="2.30.40.10">
    <property type="entry name" value="Urease, subunit C, domain 1"/>
    <property type="match status" value="1"/>
</dbReference>
<evidence type="ECO:0000313" key="4">
    <source>
        <dbReference type="Proteomes" id="UP001194729"/>
    </source>
</evidence>
<comment type="caution">
    <text evidence="3">The sequence shown here is derived from an EMBL/GenBank/DDBJ whole genome shotgun (WGS) entry which is preliminary data.</text>
</comment>
<accession>A0ABS0AA14</accession>
<organism evidence="3 4">
    <name type="scientific">Nonlabens mediterrranea</name>
    <dbReference type="NCBI Taxonomy" id="1419947"/>
    <lineage>
        <taxon>Bacteria</taxon>
        <taxon>Pseudomonadati</taxon>
        <taxon>Bacteroidota</taxon>
        <taxon>Flavobacteriia</taxon>
        <taxon>Flavobacteriales</taxon>
        <taxon>Flavobacteriaceae</taxon>
        <taxon>Nonlabens</taxon>
    </lineage>
</organism>
<keyword evidence="1" id="KW-0665">Pyrimidine biosynthesis</keyword>
<evidence type="ECO:0000256" key="1">
    <source>
        <dbReference type="ARBA" id="ARBA00022975"/>
    </source>
</evidence>
<dbReference type="InterPro" id="IPR011059">
    <property type="entry name" value="Metal-dep_hydrolase_composite"/>
</dbReference>
<proteinExistence type="predicted"/>
<dbReference type="InterPro" id="IPR024403">
    <property type="entry name" value="DHOase_cat"/>
</dbReference>
<evidence type="ECO:0000259" key="2">
    <source>
        <dbReference type="Pfam" id="PF12890"/>
    </source>
</evidence>
<evidence type="ECO:0000313" key="3">
    <source>
        <dbReference type="EMBL" id="MBF4985976.1"/>
    </source>
</evidence>
<dbReference type="PANTHER" id="PTHR43668:SF2">
    <property type="entry name" value="ALLANTOINASE"/>
    <property type="match status" value="1"/>
</dbReference>
<sequence length="327" mass="35896">MLNPNNQPNPQDESGINYLKSKTEGNAVTVLPVGNFTLQQNGQHLAELYDMQKAGAVSFYDFKKSIQNTNLLKVGLQYVKSFDGIIQSYPQDNHLAGSGMVNEDETTIHLGIKTMPAIAEEVQIARDIQVAAYTGARLHIPTITTAASVQLIKEAKKKYSNISCSVSTNHLFLDTNDLSDFNTHFKLEPPLRDEKQKGALINGLKNGVIDTVTSDHIPLNIEHKAVEFDQASYGSTGLESAYGILQSLLDTEKAIEVLTSGYQVFGLPKPKIKIDETANLSLFIPTEKYTFMKNDVHSSSKNSALLGKKLKGKALGIINNKKTVWNG</sequence>
<dbReference type="Pfam" id="PF12890">
    <property type="entry name" value="DHOase"/>
    <property type="match status" value="1"/>
</dbReference>
<dbReference type="Proteomes" id="UP001194729">
    <property type="component" value="Unassembled WGS sequence"/>
</dbReference>
<name>A0ABS0AA14_9FLAO</name>
<gene>
    <name evidence="3" type="ORF">FNJ87_17135</name>
</gene>
<keyword evidence="4" id="KW-1185">Reference proteome</keyword>
<dbReference type="EMBL" id="JADKYU010000918">
    <property type="protein sequence ID" value="MBF4985976.1"/>
    <property type="molecule type" value="Genomic_DNA"/>
</dbReference>
<protein>
    <submittedName>
        <fullName evidence="3">Dihydroorotase</fullName>
    </submittedName>
</protein>
<feature type="domain" description="Dihydroorotase catalytic" evidence="2">
    <location>
        <begin position="4"/>
        <end position="145"/>
    </location>
</feature>